<name>A0A133XR86_9LACT</name>
<proteinExistence type="predicted"/>
<dbReference type="EMBL" id="LSCQ01000097">
    <property type="protein sequence ID" value="KXB33440.1"/>
    <property type="molecule type" value="Genomic_DNA"/>
</dbReference>
<accession>A0A133XR86</accession>
<dbReference type="RefSeq" id="WP_060937317.1">
    <property type="nucleotide sequence ID" value="NZ_JASOZP010000030.1"/>
</dbReference>
<dbReference type="InterPro" id="IPR013610">
    <property type="entry name" value="ArdC_N"/>
</dbReference>
<reference evidence="3 4" key="1">
    <citation type="submission" date="2016-01" db="EMBL/GenBank/DDBJ databases">
        <authorList>
            <person name="Oliw E.H."/>
        </authorList>
    </citation>
    <scope>NUCLEOTIDE SEQUENCE [LARGE SCALE GENOMIC DNA]</scope>
    <source>
        <strain evidence="3 4">KA00635</strain>
    </source>
</reference>
<sequence length="331" mass="38558">MSSTKEKVQEIVQNVRDTIENYSSSPESLKEFISFKKQFQFDFSDRNLMLIHHQYSTATKVQSYKKWQDEGIQVRKGQKAISILAPNKVKEYFKGTTRLGKYNQLSKENKELAKLGKLEFTERLIGYRPVPVFDIQQTNAKKDQLPEYLNNFSVSSSQQNAKELYQAIDSYRKDLGIKLLTNRPKDLSPDAKGAFSGNYIWLEENENIAERSTTYLHELGHAAFKEENKNLSLVQREYVAEMFSATISQYFGIESTRASAHYLEGYLKEEKDMTSREKLLFPIIEKVSSATGEIENKMNLQKNRESQLDQSMQENENSSQEYTYEETEWER</sequence>
<dbReference type="Pfam" id="PF08401">
    <property type="entry name" value="ArdcN"/>
    <property type="match status" value="1"/>
</dbReference>
<evidence type="ECO:0000313" key="4">
    <source>
        <dbReference type="Proteomes" id="UP000070422"/>
    </source>
</evidence>
<evidence type="ECO:0000259" key="2">
    <source>
        <dbReference type="Pfam" id="PF08401"/>
    </source>
</evidence>
<comment type="caution">
    <text evidence="3">The sequence shown here is derived from an EMBL/GenBank/DDBJ whole genome shotgun (WGS) entry which is preliminary data.</text>
</comment>
<feature type="compositionally biased region" description="Polar residues" evidence="1">
    <location>
        <begin position="308"/>
        <end position="322"/>
    </location>
</feature>
<dbReference type="Proteomes" id="UP000070422">
    <property type="component" value="Unassembled WGS sequence"/>
</dbReference>
<dbReference type="OrthoDB" id="9803716at2"/>
<gene>
    <name evidence="3" type="ORF">HMPREF3187_01672</name>
</gene>
<feature type="domain" description="N-terminal" evidence="2">
    <location>
        <begin position="42"/>
        <end position="94"/>
    </location>
</feature>
<dbReference type="GO" id="GO:0003697">
    <property type="term" value="F:single-stranded DNA binding"/>
    <property type="evidence" value="ECO:0007669"/>
    <property type="project" value="InterPro"/>
</dbReference>
<feature type="region of interest" description="Disordered" evidence="1">
    <location>
        <begin position="301"/>
        <end position="331"/>
    </location>
</feature>
<dbReference type="AlphaFoldDB" id="A0A133XR86"/>
<organism evidence="3 4">
    <name type="scientific">Aerococcus christensenii</name>
    <dbReference type="NCBI Taxonomy" id="87541"/>
    <lineage>
        <taxon>Bacteria</taxon>
        <taxon>Bacillati</taxon>
        <taxon>Bacillota</taxon>
        <taxon>Bacilli</taxon>
        <taxon>Lactobacillales</taxon>
        <taxon>Aerococcaceae</taxon>
        <taxon>Aerococcus</taxon>
    </lineage>
</organism>
<evidence type="ECO:0000256" key="1">
    <source>
        <dbReference type="SAM" id="MobiDB-lite"/>
    </source>
</evidence>
<dbReference type="PATRIC" id="fig|87541.4.peg.1649"/>
<evidence type="ECO:0000313" key="3">
    <source>
        <dbReference type="EMBL" id="KXB33440.1"/>
    </source>
</evidence>
<protein>
    <recommendedName>
        <fullName evidence="2">N-terminal domain-containing protein</fullName>
    </recommendedName>
</protein>